<organism evidence="3 4">
    <name type="scientific">Exophiala mesophila</name>
    <name type="common">Black yeast-like fungus</name>
    <dbReference type="NCBI Taxonomy" id="212818"/>
    <lineage>
        <taxon>Eukaryota</taxon>
        <taxon>Fungi</taxon>
        <taxon>Dikarya</taxon>
        <taxon>Ascomycota</taxon>
        <taxon>Pezizomycotina</taxon>
        <taxon>Eurotiomycetes</taxon>
        <taxon>Chaetothyriomycetidae</taxon>
        <taxon>Chaetothyriales</taxon>
        <taxon>Herpotrichiellaceae</taxon>
        <taxon>Exophiala</taxon>
    </lineage>
</organism>
<feature type="transmembrane region" description="Helical" evidence="1">
    <location>
        <begin position="405"/>
        <end position="427"/>
    </location>
</feature>
<dbReference type="OMA" id="CSYPDQY"/>
<dbReference type="HOGENOM" id="CLU_005679_4_0_1"/>
<dbReference type="OrthoDB" id="5405781at2759"/>
<feature type="transmembrane region" description="Helical" evidence="1">
    <location>
        <begin position="357"/>
        <end position="377"/>
    </location>
</feature>
<dbReference type="PANTHER" id="PTHR23028:SF128">
    <property type="entry name" value="ACYLTRANSFERASE 3 DOMAIN-CONTAINING PROTEIN"/>
    <property type="match status" value="1"/>
</dbReference>
<feature type="domain" description="Acyltransferase 3" evidence="2">
    <location>
        <begin position="30"/>
        <end position="382"/>
    </location>
</feature>
<reference evidence="3 4" key="1">
    <citation type="submission" date="2015-01" db="EMBL/GenBank/DDBJ databases">
        <title>The Genome Sequence of Exophiala mesophila CBS40295.</title>
        <authorList>
            <consortium name="The Broad Institute Genomics Platform"/>
            <person name="Cuomo C."/>
            <person name="de Hoog S."/>
            <person name="Gorbushina A."/>
            <person name="Stielow B."/>
            <person name="Teixiera M."/>
            <person name="Abouelleil A."/>
            <person name="Chapman S.B."/>
            <person name="Priest M."/>
            <person name="Young S.K."/>
            <person name="Wortman J."/>
            <person name="Nusbaum C."/>
            <person name="Birren B."/>
        </authorList>
    </citation>
    <scope>NUCLEOTIDE SEQUENCE [LARGE SCALE GENOMIC DNA]</scope>
    <source>
        <strain evidence="3 4">CBS 40295</strain>
    </source>
</reference>
<evidence type="ECO:0000259" key="2">
    <source>
        <dbReference type="Pfam" id="PF01757"/>
    </source>
</evidence>
<evidence type="ECO:0000256" key="1">
    <source>
        <dbReference type="SAM" id="Phobius"/>
    </source>
</evidence>
<feature type="transmembrane region" description="Helical" evidence="1">
    <location>
        <begin position="124"/>
        <end position="149"/>
    </location>
</feature>
<dbReference type="VEuPathDB" id="FungiDB:PV10_03205"/>
<accession>A0A0D1ZNP2</accession>
<keyword evidence="1" id="KW-1133">Transmembrane helix</keyword>
<gene>
    <name evidence="3" type="ORF">PV10_03205</name>
</gene>
<feature type="transmembrane region" description="Helical" evidence="1">
    <location>
        <begin position="33"/>
        <end position="54"/>
    </location>
</feature>
<name>A0A0D1ZNP2_EXOME</name>
<feature type="transmembrane region" description="Helical" evidence="1">
    <location>
        <begin position="272"/>
        <end position="290"/>
    </location>
</feature>
<dbReference type="PANTHER" id="PTHR23028">
    <property type="entry name" value="ACETYLTRANSFERASE"/>
    <property type="match status" value="1"/>
</dbReference>
<keyword evidence="1" id="KW-0812">Transmembrane</keyword>
<feature type="transmembrane region" description="Helical" evidence="1">
    <location>
        <begin position="246"/>
        <end position="265"/>
    </location>
</feature>
<sequence length="466" mass="51403">MIRSGLKLEAIHGFRLSPDVKGRAMRETGWADGLRGIAAAFVVASHLTLCYARGLVPPCCGPDEATPRLFQRPVLRLVASGHSWVALFFILLGFVNSLKPLSMARAGQVDQALAKLAQSSFSRIFRLVLPAAVATVISWLVCNLGFYQISRSSDAFWLNVNTPEMSDSWTLAFKDLLTALQATWLFGHQNTYDQPQWAMVYLLQGSVMTISALSLTISMTPAWRCVVLFLLAIWSMNWSHIIGDPWAGICCFFGIILSEVSLTTIPSSLTQVSPVLTPVLGLIALVFMSFPGSYAESAAWSRGLKVFVIEKLGLEVGDAVDRFYGSIGGILLIFSVLISPHARWALSRKPLPWLGKVSFAIYLLHGLFMRTVFAWILHVGQSLVLTYQQTPEGAYYQEPRYPVPNSLRCAVATIVLIICTGAASYFWNLKLEPIFAKTTTQLEQCVRGNYPKMGATNGSILPLRKD</sequence>
<dbReference type="STRING" id="212818.A0A0D1ZNP2"/>
<dbReference type="EMBL" id="KN847521">
    <property type="protein sequence ID" value="KIV95569.1"/>
    <property type="molecule type" value="Genomic_DNA"/>
</dbReference>
<evidence type="ECO:0000313" key="4">
    <source>
        <dbReference type="Proteomes" id="UP000054302"/>
    </source>
</evidence>
<keyword evidence="4" id="KW-1185">Reference proteome</keyword>
<dbReference type="Pfam" id="PF01757">
    <property type="entry name" value="Acyl_transf_3"/>
    <property type="match status" value="1"/>
</dbReference>
<dbReference type="Proteomes" id="UP000054302">
    <property type="component" value="Unassembled WGS sequence"/>
</dbReference>
<feature type="transmembrane region" description="Helical" evidence="1">
    <location>
        <begin position="74"/>
        <end position="95"/>
    </location>
</feature>
<dbReference type="RefSeq" id="XP_016227143.1">
    <property type="nucleotide sequence ID" value="XM_016367625.1"/>
</dbReference>
<keyword evidence="1" id="KW-0472">Membrane</keyword>
<feature type="transmembrane region" description="Helical" evidence="1">
    <location>
        <begin position="323"/>
        <end position="345"/>
    </location>
</feature>
<dbReference type="InterPro" id="IPR002656">
    <property type="entry name" value="Acyl_transf_3_dom"/>
</dbReference>
<protein>
    <recommendedName>
        <fullName evidence="2">Acyltransferase 3 domain-containing protein</fullName>
    </recommendedName>
</protein>
<feature type="transmembrane region" description="Helical" evidence="1">
    <location>
        <begin position="207"/>
        <end position="234"/>
    </location>
</feature>
<proteinExistence type="predicted"/>
<dbReference type="GO" id="GO:0016747">
    <property type="term" value="F:acyltransferase activity, transferring groups other than amino-acyl groups"/>
    <property type="evidence" value="ECO:0007669"/>
    <property type="project" value="InterPro"/>
</dbReference>
<dbReference type="GeneID" id="27321050"/>
<evidence type="ECO:0000313" key="3">
    <source>
        <dbReference type="EMBL" id="KIV95569.1"/>
    </source>
</evidence>
<dbReference type="AlphaFoldDB" id="A0A0D1ZNP2"/>
<dbReference type="InterPro" id="IPR050879">
    <property type="entry name" value="Acyltransferase_3"/>
</dbReference>